<dbReference type="SUPFAM" id="SSF54001">
    <property type="entry name" value="Cysteine proteinases"/>
    <property type="match status" value="1"/>
</dbReference>
<dbReference type="EMBL" id="JAXOJX010000059">
    <property type="protein sequence ID" value="MDZ5460135.1"/>
    <property type="molecule type" value="Genomic_DNA"/>
</dbReference>
<dbReference type="PANTHER" id="PTHR47053">
    <property type="entry name" value="MUREIN DD-ENDOPEPTIDASE MEPH-RELATED"/>
    <property type="match status" value="1"/>
</dbReference>
<reference evidence="6 7" key="1">
    <citation type="submission" date="2023-11" db="EMBL/GenBank/DDBJ databases">
        <title>Draft genome of Azohydromonas lata strain H1 (DSM1123), a polyhydroxyalkanoate producer.</title>
        <authorList>
            <person name="Traversa D."/>
            <person name="D'Addabbo P."/>
            <person name="Pazzani C."/>
            <person name="Manzari C."/>
            <person name="Chiara M."/>
            <person name="Scrascia M."/>
        </authorList>
    </citation>
    <scope>NUCLEOTIDE SEQUENCE [LARGE SCALE GENOMIC DNA]</scope>
    <source>
        <strain evidence="6 7">H1</strain>
    </source>
</reference>
<evidence type="ECO:0000256" key="2">
    <source>
        <dbReference type="ARBA" id="ARBA00022670"/>
    </source>
</evidence>
<dbReference type="InterPro" id="IPR038765">
    <property type="entry name" value="Papain-like_cys_pep_sf"/>
</dbReference>
<gene>
    <name evidence="6" type="ORF">SM757_26505</name>
</gene>
<sequence>MPDGVTQLLIERGLLPAGAAPLVQNMRDKASNLVISAFDFLGVPYRRGGNSEETGFDCSGFTRHVFERTLGLVLPRRADDQAKADGLQQVGRDELKPGDLVFFNTLRHTFSHVGIYVGDGKFIHAPRTGQNVRVEDMREAYWTHRFTGGRRVPGVNDGNELMREAGMSQPR</sequence>
<evidence type="ECO:0000259" key="5">
    <source>
        <dbReference type="PROSITE" id="PS51935"/>
    </source>
</evidence>
<evidence type="ECO:0000256" key="3">
    <source>
        <dbReference type="ARBA" id="ARBA00022801"/>
    </source>
</evidence>
<dbReference type="RefSeq" id="WP_066340052.1">
    <property type="nucleotide sequence ID" value="NZ_JAXOJX010000059.1"/>
</dbReference>
<evidence type="ECO:0000256" key="4">
    <source>
        <dbReference type="ARBA" id="ARBA00022807"/>
    </source>
</evidence>
<keyword evidence="7" id="KW-1185">Reference proteome</keyword>
<protein>
    <submittedName>
        <fullName evidence="6">C40 family peptidase</fullName>
    </submittedName>
</protein>
<name>A0ABU5IMN3_9BURK</name>
<dbReference type="Proteomes" id="UP001293718">
    <property type="component" value="Unassembled WGS sequence"/>
</dbReference>
<comment type="caution">
    <text evidence="6">The sequence shown here is derived from an EMBL/GenBank/DDBJ whole genome shotgun (WGS) entry which is preliminary data.</text>
</comment>
<comment type="similarity">
    <text evidence="1">Belongs to the peptidase C40 family.</text>
</comment>
<accession>A0ABU5IMN3</accession>
<dbReference type="InterPro" id="IPR051202">
    <property type="entry name" value="Peptidase_C40"/>
</dbReference>
<dbReference type="PROSITE" id="PS51935">
    <property type="entry name" value="NLPC_P60"/>
    <property type="match status" value="1"/>
</dbReference>
<dbReference type="PANTHER" id="PTHR47053:SF1">
    <property type="entry name" value="MUREIN DD-ENDOPEPTIDASE MEPH-RELATED"/>
    <property type="match status" value="1"/>
</dbReference>
<evidence type="ECO:0000313" key="6">
    <source>
        <dbReference type="EMBL" id="MDZ5460135.1"/>
    </source>
</evidence>
<evidence type="ECO:0000256" key="1">
    <source>
        <dbReference type="ARBA" id="ARBA00007074"/>
    </source>
</evidence>
<keyword evidence="2" id="KW-0645">Protease</keyword>
<dbReference type="Pfam" id="PF00877">
    <property type="entry name" value="NLPC_P60"/>
    <property type="match status" value="1"/>
</dbReference>
<dbReference type="Gene3D" id="3.90.1720.10">
    <property type="entry name" value="endopeptidase domain like (from Nostoc punctiforme)"/>
    <property type="match status" value="1"/>
</dbReference>
<organism evidence="6 7">
    <name type="scientific">Azohydromonas lata</name>
    <dbReference type="NCBI Taxonomy" id="45677"/>
    <lineage>
        <taxon>Bacteria</taxon>
        <taxon>Pseudomonadati</taxon>
        <taxon>Pseudomonadota</taxon>
        <taxon>Betaproteobacteria</taxon>
        <taxon>Burkholderiales</taxon>
        <taxon>Sphaerotilaceae</taxon>
        <taxon>Azohydromonas</taxon>
    </lineage>
</organism>
<keyword evidence="3" id="KW-0378">Hydrolase</keyword>
<dbReference type="InterPro" id="IPR000064">
    <property type="entry name" value="NLP_P60_dom"/>
</dbReference>
<evidence type="ECO:0000313" key="7">
    <source>
        <dbReference type="Proteomes" id="UP001293718"/>
    </source>
</evidence>
<feature type="domain" description="NlpC/P60" evidence="5">
    <location>
        <begin position="27"/>
        <end position="153"/>
    </location>
</feature>
<proteinExistence type="inferred from homology"/>
<keyword evidence="4" id="KW-0788">Thiol protease</keyword>